<feature type="transmembrane region" description="Helical" evidence="2">
    <location>
        <begin position="188"/>
        <end position="212"/>
    </location>
</feature>
<evidence type="ECO:0000256" key="1">
    <source>
        <dbReference type="SAM" id="MobiDB-lite"/>
    </source>
</evidence>
<evidence type="ECO:0000313" key="3">
    <source>
        <dbReference type="EMBL" id="GET40379.1"/>
    </source>
</evidence>
<gene>
    <name evidence="3" type="ORF">MiSe_51880</name>
</gene>
<feature type="transmembrane region" description="Helical" evidence="2">
    <location>
        <begin position="126"/>
        <end position="149"/>
    </location>
</feature>
<evidence type="ECO:0008006" key="5">
    <source>
        <dbReference type="Google" id="ProtNLM"/>
    </source>
</evidence>
<keyword evidence="2" id="KW-0812">Transmembrane</keyword>
<protein>
    <recommendedName>
        <fullName evidence="5">DUF2232 domain-containing protein</fullName>
    </recommendedName>
</protein>
<dbReference type="EMBL" id="BLAY01000089">
    <property type="protein sequence ID" value="GET40379.1"/>
    <property type="molecule type" value="Genomic_DNA"/>
</dbReference>
<keyword evidence="4" id="KW-1185">Reference proteome</keyword>
<dbReference type="PANTHER" id="PTHR37185">
    <property type="entry name" value="MEMBRANE PROTEIN"/>
    <property type="match status" value="1"/>
</dbReference>
<organism evidence="3 4">
    <name type="scientific">Microseira wollei NIES-4236</name>
    <dbReference type="NCBI Taxonomy" id="2530354"/>
    <lineage>
        <taxon>Bacteria</taxon>
        <taxon>Bacillati</taxon>
        <taxon>Cyanobacteriota</taxon>
        <taxon>Cyanophyceae</taxon>
        <taxon>Oscillatoriophycideae</taxon>
        <taxon>Aerosakkonematales</taxon>
        <taxon>Aerosakkonemataceae</taxon>
        <taxon>Microseira</taxon>
    </lineage>
</organism>
<accession>A0AAV3XIP7</accession>
<dbReference type="RefSeq" id="WP_226586219.1">
    <property type="nucleotide sequence ID" value="NZ_BLAY01000089.1"/>
</dbReference>
<feature type="compositionally biased region" description="Low complexity" evidence="1">
    <location>
        <begin position="14"/>
        <end position="25"/>
    </location>
</feature>
<dbReference type="InterPro" id="IPR018710">
    <property type="entry name" value="DUF2232"/>
</dbReference>
<reference evidence="3" key="1">
    <citation type="submission" date="2019-10" db="EMBL/GenBank/DDBJ databases">
        <title>Draft genome sequece of Microseira wollei NIES-4236.</title>
        <authorList>
            <person name="Yamaguchi H."/>
            <person name="Suzuki S."/>
            <person name="Kawachi M."/>
        </authorList>
    </citation>
    <scope>NUCLEOTIDE SEQUENCE</scope>
    <source>
        <strain evidence="3">NIES-4236</strain>
    </source>
</reference>
<name>A0AAV3XIP7_9CYAN</name>
<evidence type="ECO:0000256" key="2">
    <source>
        <dbReference type="SAM" id="Phobius"/>
    </source>
</evidence>
<dbReference type="Pfam" id="PF09991">
    <property type="entry name" value="DUF2232"/>
    <property type="match status" value="1"/>
</dbReference>
<feature type="region of interest" description="Disordered" evidence="1">
    <location>
        <begin position="1"/>
        <end position="25"/>
    </location>
</feature>
<feature type="transmembrane region" description="Helical" evidence="2">
    <location>
        <begin position="32"/>
        <end position="55"/>
    </location>
</feature>
<dbReference type="Proteomes" id="UP001050975">
    <property type="component" value="Unassembled WGS sequence"/>
</dbReference>
<evidence type="ECO:0000313" key="4">
    <source>
        <dbReference type="Proteomes" id="UP001050975"/>
    </source>
</evidence>
<keyword evidence="2" id="KW-1133">Transmembrane helix</keyword>
<sequence>MKDPFEATPESRASDSASSPPVSSPQVRATNALVLVETAFLASTASLIWLVNYYFPLGPVLRIFFPVPIALVYLRWGYRAAWMSALVSGLLLSVLMGPPRSIQYFMPFGLLGVLLGACWRRRTNWAVSIALGSLLGTIGFFFRFWLVSILLGEDLWVYLIVQVTQLAEWIFLQLGLLATPSVVLIQALALAVVLLNNIVYLFVVHIAAWFLLDRLGNPIPRPPTWVQVMLDYEGE</sequence>
<feature type="transmembrane region" description="Helical" evidence="2">
    <location>
        <begin position="102"/>
        <end position="119"/>
    </location>
</feature>
<comment type="caution">
    <text evidence="3">The sequence shown here is derived from an EMBL/GenBank/DDBJ whole genome shotgun (WGS) entry which is preliminary data.</text>
</comment>
<keyword evidence="2" id="KW-0472">Membrane</keyword>
<dbReference type="AlphaFoldDB" id="A0AAV3XIP7"/>
<proteinExistence type="predicted"/>
<dbReference type="PANTHER" id="PTHR37185:SF3">
    <property type="entry name" value="MEMBRANE PROTEIN"/>
    <property type="match status" value="1"/>
</dbReference>
<feature type="transmembrane region" description="Helical" evidence="2">
    <location>
        <begin position="155"/>
        <end position="176"/>
    </location>
</feature>